<gene>
    <name evidence="2" type="ORF">STAS_17135</name>
</gene>
<evidence type="ECO:0000313" key="2">
    <source>
        <dbReference type="EMBL" id="GER40462.1"/>
    </source>
</evidence>
<evidence type="ECO:0000256" key="1">
    <source>
        <dbReference type="SAM" id="MobiDB-lite"/>
    </source>
</evidence>
<dbReference type="AlphaFoldDB" id="A0A5A7Q6D1"/>
<proteinExistence type="predicted"/>
<keyword evidence="3" id="KW-1185">Reference proteome</keyword>
<reference evidence="3" key="1">
    <citation type="journal article" date="2019" name="Curr. Biol.">
        <title>Genome Sequence of Striga asiatica Provides Insight into the Evolution of Plant Parasitism.</title>
        <authorList>
            <person name="Yoshida S."/>
            <person name="Kim S."/>
            <person name="Wafula E.K."/>
            <person name="Tanskanen J."/>
            <person name="Kim Y.M."/>
            <person name="Honaas L."/>
            <person name="Yang Z."/>
            <person name="Spallek T."/>
            <person name="Conn C.E."/>
            <person name="Ichihashi Y."/>
            <person name="Cheong K."/>
            <person name="Cui S."/>
            <person name="Der J.P."/>
            <person name="Gundlach H."/>
            <person name="Jiao Y."/>
            <person name="Hori C."/>
            <person name="Ishida J.K."/>
            <person name="Kasahara H."/>
            <person name="Kiba T."/>
            <person name="Kim M.S."/>
            <person name="Koo N."/>
            <person name="Laohavisit A."/>
            <person name="Lee Y.H."/>
            <person name="Lumba S."/>
            <person name="McCourt P."/>
            <person name="Mortimer J.C."/>
            <person name="Mutuku J.M."/>
            <person name="Nomura T."/>
            <person name="Sasaki-Sekimoto Y."/>
            <person name="Seto Y."/>
            <person name="Wang Y."/>
            <person name="Wakatake T."/>
            <person name="Sakakibara H."/>
            <person name="Demura T."/>
            <person name="Yamaguchi S."/>
            <person name="Yoneyama K."/>
            <person name="Manabe R.I."/>
            <person name="Nelson D.C."/>
            <person name="Schulman A.H."/>
            <person name="Timko M.P."/>
            <person name="dePamphilis C.W."/>
            <person name="Choi D."/>
            <person name="Shirasu K."/>
        </authorList>
    </citation>
    <scope>NUCLEOTIDE SEQUENCE [LARGE SCALE GENOMIC DNA]</scope>
    <source>
        <strain evidence="3">cv. UVA1</strain>
    </source>
</reference>
<feature type="region of interest" description="Disordered" evidence="1">
    <location>
        <begin position="120"/>
        <end position="142"/>
    </location>
</feature>
<accession>A0A5A7Q6D1</accession>
<dbReference type="EMBL" id="BKCP01005883">
    <property type="protein sequence ID" value="GER40462.1"/>
    <property type="molecule type" value="Genomic_DNA"/>
</dbReference>
<comment type="caution">
    <text evidence="2">The sequence shown here is derived from an EMBL/GenBank/DDBJ whole genome shotgun (WGS) entry which is preliminary data.</text>
</comment>
<organism evidence="2 3">
    <name type="scientific">Striga asiatica</name>
    <name type="common">Asiatic witchweed</name>
    <name type="synonym">Buchnera asiatica</name>
    <dbReference type="NCBI Taxonomy" id="4170"/>
    <lineage>
        <taxon>Eukaryota</taxon>
        <taxon>Viridiplantae</taxon>
        <taxon>Streptophyta</taxon>
        <taxon>Embryophyta</taxon>
        <taxon>Tracheophyta</taxon>
        <taxon>Spermatophyta</taxon>
        <taxon>Magnoliopsida</taxon>
        <taxon>eudicotyledons</taxon>
        <taxon>Gunneridae</taxon>
        <taxon>Pentapetalae</taxon>
        <taxon>asterids</taxon>
        <taxon>lamiids</taxon>
        <taxon>Lamiales</taxon>
        <taxon>Orobanchaceae</taxon>
        <taxon>Buchnereae</taxon>
        <taxon>Striga</taxon>
    </lineage>
</organism>
<evidence type="ECO:0000313" key="3">
    <source>
        <dbReference type="Proteomes" id="UP000325081"/>
    </source>
</evidence>
<feature type="region of interest" description="Disordered" evidence="1">
    <location>
        <begin position="46"/>
        <end position="87"/>
    </location>
</feature>
<dbReference type="Proteomes" id="UP000325081">
    <property type="component" value="Unassembled WGS sequence"/>
</dbReference>
<name>A0A5A7Q6D1_STRAF</name>
<protein>
    <submittedName>
        <fullName evidence="2">Rad23 UV excision repair protein family</fullName>
    </submittedName>
</protein>
<sequence>MLEQIGVVKKEADIRYWMVSAMERLALPNPAFIDLSVAANVKMQHAVFPDQPERPPVGQQPPAEQQQPSSEHPSNPDPSDSDLRTELELLRVEHTATRARVEMLESEQQNLRDLIRDLLDGRRQANTGPLPTAATDRADRTH</sequence>
<feature type="compositionally biased region" description="Low complexity" evidence="1">
    <location>
        <begin position="60"/>
        <end position="73"/>
    </location>
</feature>